<organism evidence="2 3">
    <name type="scientific">Flammeovirga yaeyamensis</name>
    <dbReference type="NCBI Taxonomy" id="367791"/>
    <lineage>
        <taxon>Bacteria</taxon>
        <taxon>Pseudomonadati</taxon>
        <taxon>Bacteroidota</taxon>
        <taxon>Cytophagia</taxon>
        <taxon>Cytophagales</taxon>
        <taxon>Flammeovirgaceae</taxon>
        <taxon>Flammeovirga</taxon>
    </lineage>
</organism>
<gene>
    <name evidence="2" type="ORF">KMW28_00900</name>
</gene>
<evidence type="ECO:0000313" key="3">
    <source>
        <dbReference type="Proteomes" id="UP000678679"/>
    </source>
</evidence>
<keyword evidence="1" id="KW-0812">Transmembrane</keyword>
<protein>
    <recommendedName>
        <fullName evidence="4">Preprotein translocase subunit SecE</fullName>
    </recommendedName>
</protein>
<evidence type="ECO:0000256" key="1">
    <source>
        <dbReference type="SAM" id="Phobius"/>
    </source>
</evidence>
<keyword evidence="3" id="KW-1185">Reference proteome</keyword>
<keyword evidence="1" id="KW-1133">Transmembrane helix</keyword>
<keyword evidence="1" id="KW-0472">Membrane</keyword>
<evidence type="ECO:0008006" key="4">
    <source>
        <dbReference type="Google" id="ProtNLM"/>
    </source>
</evidence>
<proteinExistence type="predicted"/>
<reference evidence="2 3" key="1">
    <citation type="submission" date="2021-05" db="EMBL/GenBank/DDBJ databases">
        <title>Comparative genomic studies on the polysaccharide-degrading batcterial strains of the Flammeovirga genus.</title>
        <authorList>
            <person name="Zewei F."/>
            <person name="Zheng Z."/>
            <person name="Yu L."/>
            <person name="Ruyue G."/>
            <person name="Yanhong M."/>
            <person name="Yuanyuan C."/>
            <person name="Jingyan G."/>
            <person name="Wenjun H."/>
        </authorList>
    </citation>
    <scope>NUCLEOTIDE SEQUENCE [LARGE SCALE GENOMIC DNA]</scope>
    <source>
        <strain evidence="2 3">NBRC:100898</strain>
    </source>
</reference>
<accession>A0AAX1N3L5</accession>
<name>A0AAX1N3L5_9BACT</name>
<dbReference type="Proteomes" id="UP000678679">
    <property type="component" value="Chromosome 1"/>
</dbReference>
<evidence type="ECO:0000313" key="2">
    <source>
        <dbReference type="EMBL" id="QWG02173.1"/>
    </source>
</evidence>
<dbReference type="AlphaFoldDB" id="A0AAX1N3L5"/>
<dbReference type="KEGG" id="fya:KMW28_00900"/>
<sequence length="50" mass="5735">MNHLLLPTDQKTSKSKEVLKYAVIIGVSSVINYLILDNWITIQKMLSNLF</sequence>
<dbReference type="EMBL" id="CP076132">
    <property type="protein sequence ID" value="QWG02173.1"/>
    <property type="molecule type" value="Genomic_DNA"/>
</dbReference>
<dbReference type="RefSeq" id="WP_158297722.1">
    <property type="nucleotide sequence ID" value="NZ_CP076132.1"/>
</dbReference>
<feature type="transmembrane region" description="Helical" evidence="1">
    <location>
        <begin position="21"/>
        <end position="42"/>
    </location>
</feature>